<sequence>MALLLVMALWFTAAALFSVSPAEISYSEARGNRINISLTAWIDHSSPGLNGEMKISLVSFSPMIPQAMEFRGEKMLCRLLSPVLDYGEVYKISAPAEGFGKPTRIPGFYISTGSHPGLEQWKLDPEVITESDIQLRLRRPLKNENDVRLNYCLFSFPSYCNDSNNFKESNCFSVSTNSLASIFSLNATDKATFNVSKTRVKIWLSDVQGRRASSILVSTVDVGNDKSILKVELRKNQLHIWMKENWNERSSTRFAVFFHDGCGQCLGAILLSCKGCSKDSRVGPDFYDSPCEKIVPSFVLQSTMAEENGSFFYRIPEVIWLVMKGYSLTVRTYTKVVNYISTPRSFHAQLSAMPDNRSRITLSWKPPVQNGYLVNRYLVLLKHGRDYHKGNCTHIFAFEEETRNHSSKHKMNSTVQSEFFGNFCSPQKFHTIVEPDGLFSTEGLQHAMNCTNCFFHFEVEVESAEAYTAALIAYSAKYSSSNYTILTFPLNFPETPLTVRLSNIGPAMQEFVWKLPSKTPCRYEYLQEHLNASQLVRVSTSSNQLFLATPTNVTASAIRDTQFTITWSPGKASTGFSPDQFIVVAHSATDKSDELKMNVSASEPHSVTFANNVKPYTPYVVFVYAKDSQHEITSVPSAAVGFHTQGILLATPTNFTASAIRDTQFTITWSPGKASTGFSPDQFIVVAHSATDKSDELKMNVSASEPHSVTFANNVKPYTPYVVFVYAKDSQHEITSVPSAAVGFHTQGILLATPTNVTASAIRDTQFTITWSPGKASTGFSPDQFIVVAHSATDKSDELKMNVSASEPHSVTFANNVKPYTPYVVFVYAKDSQHEITSAPSAAVGFHTQGILLATPTNVTASAIRDTQFTITWSPGKASTGFSPDQFIVVAHSATDKSDELKMNVSASEPHSVTFANNVKPYTPYVVFVYAKDSQHEITSAPSAAVGFHTQGILLATPTNVTASAIRDTQFTITWSPGKASTGFSPDQFIVVAHSATDKSDELKMNVSASEPHSVTFANNVKPYTPYVVFVYAKDSQHEITSAPSAAVGFHTQGILLATPTNVTASAIRDTQFTITWSPGKASTGFSPDQFIVVAHSATDKSDELKMNVSASEPHSVTFANNVKPYTPYVVFVYAKDSQHEITSAPSAAVGFHTQGILITAPLAPNGVTASAINATQFTIAWTPRNVSNGLSVDQFFVVACSVTRDPATLSMKNSAFESNSASFVNGVKPCTHFLAFVFARDSVQDILSSSPSAVGFQTLAEVPNIPSIIRLSNLGARTQELVWQEPQSRVCPHEYVFERVDGDQVFHLDVPFNQQIPPAPKNVQVTEIHDVQFSISWDSSAVDPTNETYFVVANPAKKGPTALKVNSAVNWTTINNTDPCTAYVVVVYAIDNYLGTISQPSDGVAVKTNASSE</sequence>
<dbReference type="EMBL" id="CAXLJL010000071">
    <property type="protein sequence ID" value="CAL5130720.1"/>
    <property type="molecule type" value="Genomic_DNA"/>
</dbReference>
<comment type="caution">
    <text evidence="8">The sequence shown here is derived from an EMBL/GenBank/DDBJ whole genome shotgun (WGS) entry which is preliminary data.</text>
</comment>
<dbReference type="SUPFAM" id="SSF49265">
    <property type="entry name" value="Fibronectin type III"/>
    <property type="match status" value="6"/>
</dbReference>
<feature type="domain" description="Fibronectin type-III" evidence="7">
    <location>
        <begin position="651"/>
        <end position="749"/>
    </location>
</feature>
<feature type="domain" description="Fibronectin type-III" evidence="7">
    <location>
        <begin position="1320"/>
        <end position="1412"/>
    </location>
</feature>
<feature type="chain" id="PRO_5043528228" description="Fibronectin type-III domain-containing protein" evidence="6">
    <location>
        <begin position="16"/>
        <end position="1414"/>
    </location>
</feature>
<dbReference type="InterPro" id="IPR003961">
    <property type="entry name" value="FN3_dom"/>
</dbReference>
<feature type="domain" description="Fibronectin type-III" evidence="7">
    <location>
        <begin position="957"/>
        <end position="1055"/>
    </location>
</feature>
<keyword evidence="2" id="KW-0677">Repeat</keyword>
<keyword evidence="1 6" id="KW-0732">Signal</keyword>
<name>A0AAV2T211_CALDB</name>
<dbReference type="PANTHER" id="PTHR23036">
    <property type="entry name" value="CYTOKINE RECEPTOR"/>
    <property type="match status" value="1"/>
</dbReference>
<dbReference type="GO" id="GO:0009897">
    <property type="term" value="C:external side of plasma membrane"/>
    <property type="evidence" value="ECO:0007669"/>
    <property type="project" value="TreeGrafter"/>
</dbReference>
<feature type="domain" description="Fibronectin type-III" evidence="7">
    <location>
        <begin position="753"/>
        <end position="851"/>
    </location>
</feature>
<evidence type="ECO:0000259" key="7">
    <source>
        <dbReference type="PROSITE" id="PS50853"/>
    </source>
</evidence>
<evidence type="ECO:0000256" key="4">
    <source>
        <dbReference type="ARBA" id="ARBA00023170"/>
    </source>
</evidence>
<feature type="signal peptide" evidence="6">
    <location>
        <begin position="1"/>
        <end position="15"/>
    </location>
</feature>
<feature type="domain" description="Fibronectin type-III" evidence="7">
    <location>
        <begin position="1059"/>
        <end position="1157"/>
    </location>
</feature>
<evidence type="ECO:0000256" key="5">
    <source>
        <dbReference type="ARBA" id="ARBA00023180"/>
    </source>
</evidence>
<accession>A0AAV2T211</accession>
<dbReference type="Pfam" id="PF00041">
    <property type="entry name" value="fn3"/>
    <property type="match status" value="6"/>
</dbReference>
<dbReference type="GO" id="GO:0004896">
    <property type="term" value="F:cytokine receptor activity"/>
    <property type="evidence" value="ECO:0007669"/>
    <property type="project" value="TreeGrafter"/>
</dbReference>
<evidence type="ECO:0000256" key="6">
    <source>
        <dbReference type="SAM" id="SignalP"/>
    </source>
</evidence>
<dbReference type="PROSITE" id="PS50853">
    <property type="entry name" value="FN3"/>
    <property type="match status" value="8"/>
</dbReference>
<keyword evidence="4" id="KW-0675">Receptor</keyword>
<reference evidence="8" key="1">
    <citation type="submission" date="2024-06" db="EMBL/GenBank/DDBJ databases">
        <authorList>
            <person name="Liu X."/>
            <person name="Lenzi L."/>
            <person name="Haldenby T S."/>
            <person name="Uol C."/>
        </authorList>
    </citation>
    <scope>NUCLEOTIDE SEQUENCE</scope>
</reference>
<feature type="domain" description="Fibronectin type-III" evidence="7">
    <location>
        <begin position="549"/>
        <end position="647"/>
    </location>
</feature>
<protein>
    <recommendedName>
        <fullName evidence="7">Fibronectin type-III domain-containing protein</fullName>
    </recommendedName>
</protein>
<dbReference type="PANTHER" id="PTHR23036:SF151">
    <property type="entry name" value="FIBRONECTIN TYPE-III DOMAIN-CONTAINING PROTEIN"/>
    <property type="match status" value="1"/>
</dbReference>
<proteinExistence type="predicted"/>
<keyword evidence="5" id="KW-0325">Glycoprotein</keyword>
<evidence type="ECO:0000256" key="3">
    <source>
        <dbReference type="ARBA" id="ARBA00023157"/>
    </source>
</evidence>
<dbReference type="InterPro" id="IPR036116">
    <property type="entry name" value="FN3_sf"/>
</dbReference>
<feature type="domain" description="Fibronectin type-III" evidence="7">
    <location>
        <begin position="1164"/>
        <end position="1262"/>
    </location>
</feature>
<feature type="domain" description="Fibronectin type-III" evidence="7">
    <location>
        <begin position="855"/>
        <end position="953"/>
    </location>
</feature>
<dbReference type="InterPro" id="IPR013783">
    <property type="entry name" value="Ig-like_fold"/>
</dbReference>
<dbReference type="SMART" id="SM00060">
    <property type="entry name" value="FN3"/>
    <property type="match status" value="8"/>
</dbReference>
<gene>
    <name evidence="8" type="ORF">CDAUBV1_LOCUS2887</name>
</gene>
<evidence type="ECO:0000313" key="9">
    <source>
        <dbReference type="Proteomes" id="UP001497525"/>
    </source>
</evidence>
<evidence type="ECO:0000256" key="2">
    <source>
        <dbReference type="ARBA" id="ARBA00022737"/>
    </source>
</evidence>
<dbReference type="Gene3D" id="2.60.40.10">
    <property type="entry name" value="Immunoglobulins"/>
    <property type="match status" value="8"/>
</dbReference>
<dbReference type="Proteomes" id="UP001497525">
    <property type="component" value="Unassembled WGS sequence"/>
</dbReference>
<organism evidence="8 9">
    <name type="scientific">Calicophoron daubneyi</name>
    <name type="common">Rumen fluke</name>
    <name type="synonym">Paramphistomum daubneyi</name>
    <dbReference type="NCBI Taxonomy" id="300641"/>
    <lineage>
        <taxon>Eukaryota</taxon>
        <taxon>Metazoa</taxon>
        <taxon>Spiralia</taxon>
        <taxon>Lophotrochozoa</taxon>
        <taxon>Platyhelminthes</taxon>
        <taxon>Trematoda</taxon>
        <taxon>Digenea</taxon>
        <taxon>Plagiorchiida</taxon>
        <taxon>Pronocephalata</taxon>
        <taxon>Paramphistomoidea</taxon>
        <taxon>Paramphistomidae</taxon>
        <taxon>Calicophoron</taxon>
    </lineage>
</organism>
<dbReference type="GO" id="GO:0019955">
    <property type="term" value="F:cytokine binding"/>
    <property type="evidence" value="ECO:0007669"/>
    <property type="project" value="TreeGrafter"/>
</dbReference>
<dbReference type="InterPro" id="IPR050379">
    <property type="entry name" value="Type-I_Cytokine_Rcpt"/>
</dbReference>
<dbReference type="CDD" id="cd00063">
    <property type="entry name" value="FN3"/>
    <property type="match status" value="7"/>
</dbReference>
<dbReference type="GO" id="GO:0043235">
    <property type="term" value="C:receptor complex"/>
    <property type="evidence" value="ECO:0007669"/>
    <property type="project" value="TreeGrafter"/>
</dbReference>
<evidence type="ECO:0000313" key="8">
    <source>
        <dbReference type="EMBL" id="CAL5130720.1"/>
    </source>
</evidence>
<keyword evidence="3" id="KW-1015">Disulfide bond</keyword>
<evidence type="ECO:0000256" key="1">
    <source>
        <dbReference type="ARBA" id="ARBA00022729"/>
    </source>
</evidence>